<feature type="transmembrane region" description="Helical" evidence="3">
    <location>
        <begin position="68"/>
        <end position="89"/>
    </location>
</feature>
<comment type="similarity">
    <text evidence="1">Belongs to the sulfatase family.</text>
</comment>
<dbReference type="Gene3D" id="3.40.720.10">
    <property type="entry name" value="Alkaline Phosphatase, subunit A"/>
    <property type="match status" value="1"/>
</dbReference>
<organism evidence="5 6">
    <name type="scientific">Aquicella lusitana</name>
    <dbReference type="NCBI Taxonomy" id="254246"/>
    <lineage>
        <taxon>Bacteria</taxon>
        <taxon>Pseudomonadati</taxon>
        <taxon>Pseudomonadota</taxon>
        <taxon>Gammaproteobacteria</taxon>
        <taxon>Legionellales</taxon>
        <taxon>Coxiellaceae</taxon>
        <taxon>Aquicella</taxon>
    </lineage>
</organism>
<dbReference type="RefSeq" id="WP_114834670.1">
    <property type="nucleotide sequence ID" value="NZ_LR699114.1"/>
</dbReference>
<feature type="transmembrane region" description="Helical" evidence="3">
    <location>
        <begin position="101"/>
        <end position="119"/>
    </location>
</feature>
<keyword evidence="2" id="KW-0378">Hydrolase</keyword>
<keyword evidence="6" id="KW-1185">Reference proteome</keyword>
<dbReference type="Pfam" id="PF00884">
    <property type="entry name" value="Sulfatase"/>
    <property type="match status" value="1"/>
</dbReference>
<evidence type="ECO:0000256" key="2">
    <source>
        <dbReference type="ARBA" id="ARBA00022801"/>
    </source>
</evidence>
<feature type="transmembrane region" description="Helical" evidence="3">
    <location>
        <begin position="168"/>
        <end position="190"/>
    </location>
</feature>
<feature type="transmembrane region" description="Helical" evidence="3">
    <location>
        <begin position="140"/>
        <end position="162"/>
    </location>
</feature>
<sequence>MRHTARPKNLFNRLLCLTGLFVFGQLAFFYPHYHVAELIDSLTRSSILPVLLRPVILVPVLQFVFIQVVAYILFVSWIWFVSVSLGALFRLSADATGWSSILVWFLGCIFILLLNHCYFPDSFFAAPFHYYAWIDALSHFLLMGLGVILLLMTLLAYVYFFWRDKNKRSGYVITGYLLLLIGTVLIAICLGDKYYLSRERVHQPSLKPNIILIGLDSLRPDFTGFLGNKRVHTPHIDQFMRQATLFTQGYTPLARTFPAWMSILTARYPKHHRARNNLADPSTLLAQTTLATRLQQAGYETIYATDEKRFSNITKQYGFDRIIGPRMGANDFLIGGLNDFPLSNLLIRLPIGRWIFPYNYGNRAASITYEPDSFLQLINAGLAEPADKPVMLAVHLCLTHWPYTWARDGQEKDLILSERYRSSVSAVDAQLGKLLRLLKAKGLLENSLVVLLSDHGTALGLPDDRIVAKEKYQGDQRLLSRISVSRLNTATPFSANFKKDYSIGAAYGQGNDVLSLKQSHVLIAFKGYGLRIPSQRVNEAVSLMDVAPTILDWLGLPPLKPADGLSLKNYLLKQENQAVSLRPLFMETGDRVAEAEGSHINIQNVLGKRISAYSINLNNGLLTLNAAFEQSILKNKQRAMLLGDWLLAHYPRETRLGFVPVSPAKPDQLTLKPYDIGPYFVLVNVRTGKWTIGLSSPFAKSAPLAILLREFNQFYGEEVQILQ</sequence>
<dbReference type="InterPro" id="IPR050738">
    <property type="entry name" value="Sulfatase"/>
</dbReference>
<keyword evidence="3" id="KW-1133">Transmembrane helix</keyword>
<reference evidence="5 6" key="1">
    <citation type="submission" date="2018-07" db="EMBL/GenBank/DDBJ databases">
        <title>Genomic Encyclopedia of Type Strains, Phase IV (KMG-IV): sequencing the most valuable type-strain genomes for metagenomic binning, comparative biology and taxonomic classification.</title>
        <authorList>
            <person name="Goeker M."/>
        </authorList>
    </citation>
    <scope>NUCLEOTIDE SEQUENCE [LARGE SCALE GENOMIC DNA]</scope>
    <source>
        <strain evidence="5 6">DSM 16500</strain>
    </source>
</reference>
<evidence type="ECO:0000259" key="4">
    <source>
        <dbReference type="Pfam" id="PF00884"/>
    </source>
</evidence>
<keyword evidence="3" id="KW-0812">Transmembrane</keyword>
<evidence type="ECO:0000256" key="1">
    <source>
        <dbReference type="ARBA" id="ARBA00008779"/>
    </source>
</evidence>
<evidence type="ECO:0000313" key="6">
    <source>
        <dbReference type="Proteomes" id="UP000254720"/>
    </source>
</evidence>
<dbReference type="PANTHER" id="PTHR42693:SF53">
    <property type="entry name" value="ENDO-4-O-SULFATASE"/>
    <property type="match status" value="1"/>
</dbReference>
<evidence type="ECO:0000313" key="5">
    <source>
        <dbReference type="EMBL" id="RDI42401.1"/>
    </source>
</evidence>
<dbReference type="GO" id="GO:0004065">
    <property type="term" value="F:arylsulfatase activity"/>
    <property type="evidence" value="ECO:0007669"/>
    <property type="project" value="TreeGrafter"/>
</dbReference>
<protein>
    <submittedName>
        <fullName evidence="5">Arylsulfatase A-like enzyme</fullName>
    </submittedName>
</protein>
<proteinExistence type="inferred from homology"/>
<dbReference type="Proteomes" id="UP000254720">
    <property type="component" value="Unassembled WGS sequence"/>
</dbReference>
<dbReference type="PANTHER" id="PTHR42693">
    <property type="entry name" value="ARYLSULFATASE FAMILY MEMBER"/>
    <property type="match status" value="1"/>
</dbReference>
<keyword evidence="3" id="KW-0472">Membrane</keyword>
<feature type="transmembrane region" description="Helical" evidence="3">
    <location>
        <begin position="12"/>
        <end position="30"/>
    </location>
</feature>
<evidence type="ECO:0000256" key="3">
    <source>
        <dbReference type="SAM" id="Phobius"/>
    </source>
</evidence>
<dbReference type="OrthoDB" id="9803751at2"/>
<dbReference type="EMBL" id="QQAX01000015">
    <property type="protein sequence ID" value="RDI42401.1"/>
    <property type="molecule type" value="Genomic_DNA"/>
</dbReference>
<dbReference type="InterPro" id="IPR000917">
    <property type="entry name" value="Sulfatase_N"/>
</dbReference>
<feature type="domain" description="Sulfatase N-terminal" evidence="4">
    <location>
        <begin position="208"/>
        <end position="555"/>
    </location>
</feature>
<dbReference type="AlphaFoldDB" id="A0A370GFG7"/>
<dbReference type="CDD" id="cd16148">
    <property type="entry name" value="sulfatase_like"/>
    <property type="match status" value="1"/>
</dbReference>
<dbReference type="SUPFAM" id="SSF53649">
    <property type="entry name" value="Alkaline phosphatase-like"/>
    <property type="match status" value="1"/>
</dbReference>
<accession>A0A370GFG7</accession>
<dbReference type="InterPro" id="IPR017850">
    <property type="entry name" value="Alkaline_phosphatase_core_sf"/>
</dbReference>
<name>A0A370GFG7_9COXI</name>
<gene>
    <name evidence="5" type="ORF">C8D86_1154</name>
</gene>
<comment type="caution">
    <text evidence="5">The sequence shown here is derived from an EMBL/GenBank/DDBJ whole genome shotgun (WGS) entry which is preliminary data.</text>
</comment>